<evidence type="ECO:0000256" key="10">
    <source>
        <dbReference type="PIRNR" id="PIRNR006268"/>
    </source>
</evidence>
<keyword evidence="5 10" id="KW-0479">Metal-binding</keyword>
<dbReference type="AlphaFoldDB" id="A0A3N1VFN5"/>
<keyword evidence="12" id="KW-0472">Membrane</keyword>
<dbReference type="OrthoDB" id="9778595at2"/>
<keyword evidence="7 10" id="KW-0460">Magnesium</keyword>
<dbReference type="GO" id="GO:0005886">
    <property type="term" value="C:plasma membrane"/>
    <property type="evidence" value="ECO:0007669"/>
    <property type="project" value="UniProtKB-SubCell"/>
</dbReference>
<dbReference type="GO" id="GO:0046872">
    <property type="term" value="F:metal ion binding"/>
    <property type="evidence" value="ECO:0007669"/>
    <property type="project" value="UniProtKB-UniRule"/>
</dbReference>
<evidence type="ECO:0000256" key="7">
    <source>
        <dbReference type="ARBA" id="ARBA00022842"/>
    </source>
</evidence>
<evidence type="ECO:0000256" key="6">
    <source>
        <dbReference type="ARBA" id="ARBA00022827"/>
    </source>
</evidence>
<evidence type="ECO:0000313" key="15">
    <source>
        <dbReference type="Proteomes" id="UP000276223"/>
    </source>
</evidence>
<feature type="binding site" evidence="11">
    <location>
        <position position="286"/>
    </location>
    <ligand>
        <name>Mg(2+)</name>
        <dbReference type="ChEBI" id="CHEBI:18420"/>
    </ligand>
</feature>
<dbReference type="InterPro" id="IPR003374">
    <property type="entry name" value="ApbE-like_sf"/>
</dbReference>
<dbReference type="PANTHER" id="PTHR30040:SF2">
    <property type="entry name" value="FAD:PROTEIN FMN TRANSFERASE"/>
    <property type="match status" value="1"/>
</dbReference>
<evidence type="ECO:0000256" key="1">
    <source>
        <dbReference type="ARBA" id="ARBA00011955"/>
    </source>
</evidence>
<keyword evidence="13" id="KW-0175">Coiled coil</keyword>
<evidence type="ECO:0000256" key="3">
    <source>
        <dbReference type="ARBA" id="ARBA00022630"/>
    </source>
</evidence>
<evidence type="ECO:0000256" key="2">
    <source>
        <dbReference type="ARBA" id="ARBA00016337"/>
    </source>
</evidence>
<keyword evidence="3 10" id="KW-0285">Flavoprotein</keyword>
<evidence type="ECO:0000313" key="14">
    <source>
        <dbReference type="EMBL" id="ROR01644.1"/>
    </source>
</evidence>
<sequence>MMFHRIGVILCGFFGFLVVSCGRSPEIYQTAKPLMGTVVSMAVVSQDAHQAYEALEAAFEEMARLEAMMSVFREDSELSRVNREASRHPVTVSPELYRVIELSLHISQITQGAFDITVGPLMNLWPFDKNEKKLPSSQAIQEALSRVGYHHVVLSSKDRSVFFSVPGMVLDLGGIAKGFAIDQAVNVLKGRGIAAALVNAGGDILAYGTKPDGQPWRVGLQHPRNSQDLLTVLTMSDQAMVTSGDYERYFLVDGKRYSHIVDPRSGFTARATASVTVMADSAAFADGLATGILVLGPEDGMAVVESLPGVHALIMTEGSDKALVLHVSEGFSLPLDEASLAVRGVQIKAWKR</sequence>
<keyword evidence="15" id="KW-1185">Reference proteome</keyword>
<dbReference type="InterPro" id="IPR024932">
    <property type="entry name" value="ApbE"/>
</dbReference>
<dbReference type="Proteomes" id="UP000276223">
    <property type="component" value="Unassembled WGS sequence"/>
</dbReference>
<dbReference type="GO" id="GO:0016740">
    <property type="term" value="F:transferase activity"/>
    <property type="evidence" value="ECO:0007669"/>
    <property type="project" value="UniProtKB-UniRule"/>
</dbReference>
<comment type="cofactor">
    <cofactor evidence="11">
        <name>Mg(2+)</name>
        <dbReference type="ChEBI" id="CHEBI:18420"/>
    </cofactor>
    <cofactor evidence="11">
        <name>Mn(2+)</name>
        <dbReference type="ChEBI" id="CHEBI:29035"/>
    </cofactor>
    <text evidence="11">Magnesium. Can also use manganese.</text>
</comment>
<keyword evidence="12 14" id="KW-0449">Lipoprotein</keyword>
<evidence type="ECO:0000256" key="12">
    <source>
        <dbReference type="RuleBase" id="RU363002"/>
    </source>
</evidence>
<feature type="coiled-coil region" evidence="13">
    <location>
        <begin position="48"/>
        <end position="75"/>
    </location>
</feature>
<feature type="binding site" evidence="11">
    <location>
        <position position="174"/>
    </location>
    <ligand>
        <name>Mg(2+)</name>
        <dbReference type="ChEBI" id="CHEBI:18420"/>
    </ligand>
</feature>
<comment type="similarity">
    <text evidence="10 12">Belongs to the ApbE family.</text>
</comment>
<reference evidence="14 15" key="1">
    <citation type="submission" date="2018-11" db="EMBL/GenBank/DDBJ databases">
        <title>Genomic Encyclopedia of Type Strains, Phase IV (KMG-IV): sequencing the most valuable type-strain genomes for metagenomic binning, comparative biology and taxonomic classification.</title>
        <authorList>
            <person name="Goeker M."/>
        </authorList>
    </citation>
    <scope>NUCLEOTIDE SEQUENCE [LARGE SCALE GENOMIC DNA]</scope>
    <source>
        <strain evidence="14 15">DSM 22027</strain>
    </source>
</reference>
<dbReference type="EC" id="2.7.1.180" evidence="1 10"/>
<comment type="subcellular location">
    <subcellularLocation>
        <location evidence="12">Cell inner membrane</location>
        <topology evidence="12">Lipid-anchor</topology>
        <orientation evidence="12">Periplasmic side</orientation>
    </subcellularLocation>
</comment>
<dbReference type="Pfam" id="PF02424">
    <property type="entry name" value="ApbE"/>
    <property type="match status" value="1"/>
</dbReference>
<keyword evidence="6 10" id="KW-0274">FAD</keyword>
<gene>
    <name evidence="14" type="ORF">EDC27_0823</name>
</gene>
<dbReference type="PANTHER" id="PTHR30040">
    <property type="entry name" value="THIAMINE BIOSYNTHESIS LIPOPROTEIN APBE"/>
    <property type="match status" value="1"/>
</dbReference>
<comment type="function">
    <text evidence="12">Flavin transferase that catalyzes the transfer of the FMN moiety of FAD and its covalent binding to the hydroxyl group of a threonine residue in a target flavoprotein.</text>
</comment>
<organism evidence="14 15">
    <name type="scientific">Desulfosoma caldarium</name>
    <dbReference type="NCBI Taxonomy" id="610254"/>
    <lineage>
        <taxon>Bacteria</taxon>
        <taxon>Pseudomonadati</taxon>
        <taxon>Thermodesulfobacteriota</taxon>
        <taxon>Syntrophobacteria</taxon>
        <taxon>Syntrophobacterales</taxon>
        <taxon>Syntrophobacteraceae</taxon>
        <taxon>Desulfosoma</taxon>
    </lineage>
</organism>
<evidence type="ECO:0000256" key="8">
    <source>
        <dbReference type="ARBA" id="ARBA00031306"/>
    </source>
</evidence>
<name>A0A3N1VFN5_9BACT</name>
<evidence type="ECO:0000256" key="13">
    <source>
        <dbReference type="SAM" id="Coils"/>
    </source>
</evidence>
<evidence type="ECO:0000256" key="5">
    <source>
        <dbReference type="ARBA" id="ARBA00022723"/>
    </source>
</evidence>
<evidence type="ECO:0000256" key="11">
    <source>
        <dbReference type="PIRSR" id="PIRSR006268-2"/>
    </source>
</evidence>
<keyword evidence="12" id="KW-1003">Cell membrane</keyword>
<dbReference type="SUPFAM" id="SSF143631">
    <property type="entry name" value="ApbE-like"/>
    <property type="match status" value="1"/>
</dbReference>
<dbReference type="PIRSF" id="PIRSF006268">
    <property type="entry name" value="ApbE"/>
    <property type="match status" value="1"/>
</dbReference>
<keyword evidence="4 10" id="KW-0808">Transferase</keyword>
<dbReference type="Gene3D" id="3.10.520.10">
    <property type="entry name" value="ApbE-like domains"/>
    <property type="match status" value="1"/>
</dbReference>
<keyword evidence="12" id="KW-0997">Cell inner membrane</keyword>
<evidence type="ECO:0000256" key="9">
    <source>
        <dbReference type="ARBA" id="ARBA00048540"/>
    </source>
</evidence>
<feature type="binding site" evidence="11">
    <location>
        <position position="290"/>
    </location>
    <ligand>
        <name>Mg(2+)</name>
        <dbReference type="ChEBI" id="CHEBI:18420"/>
    </ligand>
</feature>
<dbReference type="EMBL" id="RJVA01000010">
    <property type="protein sequence ID" value="ROR01644.1"/>
    <property type="molecule type" value="Genomic_DNA"/>
</dbReference>
<protein>
    <recommendedName>
        <fullName evidence="2 10">FAD:protein FMN transferase</fullName>
        <ecNumber evidence="1 10">2.7.1.180</ecNumber>
    </recommendedName>
    <alternativeName>
        <fullName evidence="8 10">Flavin transferase</fullName>
    </alternativeName>
</protein>
<dbReference type="PROSITE" id="PS51257">
    <property type="entry name" value="PROKAR_LIPOPROTEIN"/>
    <property type="match status" value="1"/>
</dbReference>
<proteinExistence type="inferred from homology"/>
<evidence type="ECO:0000256" key="4">
    <source>
        <dbReference type="ARBA" id="ARBA00022679"/>
    </source>
</evidence>
<comment type="caution">
    <text evidence="14">The sequence shown here is derived from an EMBL/GenBank/DDBJ whole genome shotgun (WGS) entry which is preliminary data.</text>
</comment>
<dbReference type="RefSeq" id="WP_123289353.1">
    <property type="nucleotide sequence ID" value="NZ_RJVA01000010.1"/>
</dbReference>
<comment type="catalytic activity">
    <reaction evidence="9 10 12">
        <text>L-threonyl-[protein] + FAD = FMN-L-threonyl-[protein] + AMP + H(+)</text>
        <dbReference type="Rhea" id="RHEA:36847"/>
        <dbReference type="Rhea" id="RHEA-COMP:11060"/>
        <dbReference type="Rhea" id="RHEA-COMP:11061"/>
        <dbReference type="ChEBI" id="CHEBI:15378"/>
        <dbReference type="ChEBI" id="CHEBI:30013"/>
        <dbReference type="ChEBI" id="CHEBI:57692"/>
        <dbReference type="ChEBI" id="CHEBI:74257"/>
        <dbReference type="ChEBI" id="CHEBI:456215"/>
        <dbReference type="EC" id="2.7.1.180"/>
    </reaction>
</comment>
<accession>A0A3N1VFN5</accession>